<dbReference type="OrthoDB" id="6362761at2759"/>
<dbReference type="EMBL" id="BLKM01000703">
    <property type="protein sequence ID" value="GFG37568.1"/>
    <property type="molecule type" value="Genomic_DNA"/>
</dbReference>
<feature type="compositionally biased region" description="Low complexity" evidence="1">
    <location>
        <begin position="1"/>
        <end position="11"/>
    </location>
</feature>
<feature type="region of interest" description="Disordered" evidence="1">
    <location>
        <begin position="76"/>
        <end position="121"/>
    </location>
</feature>
<dbReference type="Proteomes" id="UP000502823">
    <property type="component" value="Unassembled WGS sequence"/>
</dbReference>
<organism evidence="2 3">
    <name type="scientific">Coptotermes formosanus</name>
    <name type="common">Formosan subterranean termite</name>
    <dbReference type="NCBI Taxonomy" id="36987"/>
    <lineage>
        <taxon>Eukaryota</taxon>
        <taxon>Metazoa</taxon>
        <taxon>Ecdysozoa</taxon>
        <taxon>Arthropoda</taxon>
        <taxon>Hexapoda</taxon>
        <taxon>Insecta</taxon>
        <taxon>Pterygota</taxon>
        <taxon>Neoptera</taxon>
        <taxon>Polyneoptera</taxon>
        <taxon>Dictyoptera</taxon>
        <taxon>Blattodea</taxon>
        <taxon>Blattoidea</taxon>
        <taxon>Termitoidae</taxon>
        <taxon>Rhinotermitidae</taxon>
        <taxon>Coptotermes</taxon>
    </lineage>
</organism>
<feature type="region of interest" description="Disordered" evidence="1">
    <location>
        <begin position="1"/>
        <end position="21"/>
    </location>
</feature>
<evidence type="ECO:0000313" key="2">
    <source>
        <dbReference type="EMBL" id="GFG37568.1"/>
    </source>
</evidence>
<protein>
    <submittedName>
        <fullName evidence="2">Uncharacterized protein</fullName>
    </submittedName>
</protein>
<evidence type="ECO:0000256" key="1">
    <source>
        <dbReference type="SAM" id="MobiDB-lite"/>
    </source>
</evidence>
<dbReference type="InParanoid" id="A0A6L2Q405"/>
<accession>A0A6L2Q405</accession>
<feature type="compositionally biased region" description="Low complexity" evidence="1">
    <location>
        <begin position="96"/>
        <end position="111"/>
    </location>
</feature>
<reference evidence="3" key="1">
    <citation type="submission" date="2020-01" db="EMBL/GenBank/DDBJ databases">
        <title>Draft genome sequence of the Termite Coptotermes fromosanus.</title>
        <authorList>
            <person name="Itakura S."/>
            <person name="Yosikawa Y."/>
            <person name="Umezawa K."/>
        </authorList>
    </citation>
    <scope>NUCLEOTIDE SEQUENCE [LARGE SCALE GENOMIC DNA]</scope>
</reference>
<evidence type="ECO:0000313" key="3">
    <source>
        <dbReference type="Proteomes" id="UP000502823"/>
    </source>
</evidence>
<keyword evidence="3" id="KW-1185">Reference proteome</keyword>
<comment type="caution">
    <text evidence="2">The sequence shown here is derived from an EMBL/GenBank/DDBJ whole genome shotgun (WGS) entry which is preliminary data.</text>
</comment>
<name>A0A6L2Q405_COPFO</name>
<gene>
    <name evidence="2" type="ORF">Cfor_12411</name>
</gene>
<proteinExistence type="predicted"/>
<dbReference type="AlphaFoldDB" id="A0A6L2Q405"/>
<sequence length="172" mass="19532">MDRRPAAVARPRPLDHGDPRTPMAWQHRNINYQQQHIYNEQLRLIPDQHSFHGVDTQIGGIPAMTGTDPYNEEMIMQGVSRNQHYQPQPHPLARPTSPSTETSATSSSTAEPDTDSQMKFNGTLPYLNGMPYLSLSTVQHLEMYRSCMLTARSLLQPKVNWRQVRSPDIVLG</sequence>